<evidence type="ECO:0000313" key="2">
    <source>
        <dbReference type="Proteomes" id="UP000635565"/>
    </source>
</evidence>
<proteinExistence type="predicted"/>
<dbReference type="Proteomes" id="UP000635565">
    <property type="component" value="Unassembled WGS sequence"/>
</dbReference>
<reference evidence="1 2" key="1">
    <citation type="journal article" date="2021" name="Int. J. Syst. Evol. Microbiol.">
        <title>Reticulibacter mediterranei gen. nov., sp. nov., within the new family Reticulibacteraceae fam. nov., and Ktedonospora formicarum gen. nov., sp. nov., Ktedonobacter robiniae sp. nov., Dictyobacter formicarum sp. nov. and Dictyobacter arantiisoli sp. nov., belonging to the class Ktedonobacteria.</title>
        <authorList>
            <person name="Yabe S."/>
            <person name="Zheng Y."/>
            <person name="Wang C.M."/>
            <person name="Sakai Y."/>
            <person name="Abe K."/>
            <person name="Yokota A."/>
            <person name="Donadio S."/>
            <person name="Cavaletti L."/>
            <person name="Monciardini P."/>
        </authorList>
    </citation>
    <scope>NUCLEOTIDE SEQUENCE [LARGE SCALE GENOMIC DNA]</scope>
    <source>
        <strain evidence="1 2">SOSP1-9</strain>
    </source>
</reference>
<dbReference type="EMBL" id="BNJJ01000009">
    <property type="protein sequence ID" value="GHO85567.1"/>
    <property type="molecule type" value="Genomic_DNA"/>
</dbReference>
<comment type="caution">
    <text evidence="1">The sequence shown here is derived from an EMBL/GenBank/DDBJ whole genome shotgun (WGS) entry which is preliminary data.</text>
</comment>
<accession>A0ABQ3VI32</accession>
<sequence>MPPYGRVHAHPSQFYVIVKNVRLAHVFHNHIKHVERRRRVASGAAGAKSIAFRHTLNILVRQVLHAHLPHQYMEEI</sequence>
<organism evidence="1 2">
    <name type="scientific">Dictyobacter formicarum</name>
    <dbReference type="NCBI Taxonomy" id="2778368"/>
    <lineage>
        <taxon>Bacteria</taxon>
        <taxon>Bacillati</taxon>
        <taxon>Chloroflexota</taxon>
        <taxon>Ktedonobacteria</taxon>
        <taxon>Ktedonobacterales</taxon>
        <taxon>Dictyobacteraceae</taxon>
        <taxon>Dictyobacter</taxon>
    </lineage>
</organism>
<name>A0ABQ3VI32_9CHLR</name>
<keyword evidence="2" id="KW-1185">Reference proteome</keyword>
<gene>
    <name evidence="1" type="ORF">KSZ_35730</name>
</gene>
<protein>
    <submittedName>
        <fullName evidence="1">Uncharacterized protein</fullName>
    </submittedName>
</protein>
<evidence type="ECO:0000313" key="1">
    <source>
        <dbReference type="EMBL" id="GHO85567.1"/>
    </source>
</evidence>